<dbReference type="AlphaFoldDB" id="A8ZVI0"/>
<dbReference type="InterPro" id="IPR051213">
    <property type="entry name" value="START_lipid_transfer"/>
</dbReference>
<dbReference type="Pfam" id="PF01852">
    <property type="entry name" value="START"/>
    <property type="match status" value="1"/>
</dbReference>
<dbReference type="STRING" id="96561.Dole_2363"/>
<dbReference type="Gene3D" id="3.30.530.20">
    <property type="match status" value="1"/>
</dbReference>
<organism evidence="2 3">
    <name type="scientific">Desulfosudis oleivorans (strain DSM 6200 / JCM 39069 / Hxd3)</name>
    <name type="common">Desulfococcus oleovorans</name>
    <dbReference type="NCBI Taxonomy" id="96561"/>
    <lineage>
        <taxon>Bacteria</taxon>
        <taxon>Pseudomonadati</taxon>
        <taxon>Thermodesulfobacteriota</taxon>
        <taxon>Desulfobacteria</taxon>
        <taxon>Desulfobacterales</taxon>
        <taxon>Desulfosudaceae</taxon>
        <taxon>Desulfosudis</taxon>
    </lineage>
</organism>
<dbReference type="InterPro" id="IPR002913">
    <property type="entry name" value="START_lipid-bd_dom"/>
</dbReference>
<dbReference type="InterPro" id="IPR023393">
    <property type="entry name" value="START-like_dom_sf"/>
</dbReference>
<dbReference type="InterPro" id="IPR028347">
    <property type="entry name" value="START_dom_prot"/>
</dbReference>
<evidence type="ECO:0000259" key="1">
    <source>
        <dbReference type="PROSITE" id="PS50848"/>
    </source>
</evidence>
<evidence type="ECO:0000313" key="2">
    <source>
        <dbReference type="EMBL" id="ABW68167.1"/>
    </source>
</evidence>
<keyword evidence="3" id="KW-1185">Reference proteome</keyword>
<dbReference type="RefSeq" id="WP_012175779.1">
    <property type="nucleotide sequence ID" value="NC_009943.1"/>
</dbReference>
<dbReference type="EMBL" id="CP000859">
    <property type="protein sequence ID" value="ABW68167.1"/>
    <property type="molecule type" value="Genomic_DNA"/>
</dbReference>
<dbReference type="KEGG" id="dol:Dole_2363"/>
<dbReference type="HOGENOM" id="CLU_095975_0_0_7"/>
<protein>
    <submittedName>
        <fullName evidence="2">Lipid-binding START domain protein</fullName>
    </submittedName>
</protein>
<dbReference type="eggNOG" id="COG2867">
    <property type="taxonomic scope" value="Bacteria"/>
</dbReference>
<dbReference type="PANTHER" id="PTHR19308:SF14">
    <property type="entry name" value="START DOMAIN-CONTAINING PROTEIN"/>
    <property type="match status" value="1"/>
</dbReference>
<dbReference type="PIRSF" id="PIRSF039033">
    <property type="entry name" value="START_dom"/>
    <property type="match status" value="1"/>
</dbReference>
<evidence type="ECO:0000313" key="3">
    <source>
        <dbReference type="Proteomes" id="UP000008561"/>
    </source>
</evidence>
<gene>
    <name evidence="2" type="ordered locus">Dole_2363</name>
</gene>
<dbReference type="GO" id="GO:0005737">
    <property type="term" value="C:cytoplasm"/>
    <property type="evidence" value="ECO:0007669"/>
    <property type="project" value="UniProtKB-ARBA"/>
</dbReference>
<dbReference type="GO" id="GO:0008289">
    <property type="term" value="F:lipid binding"/>
    <property type="evidence" value="ECO:0007669"/>
    <property type="project" value="InterPro"/>
</dbReference>
<proteinExistence type="predicted"/>
<dbReference type="PANTHER" id="PTHR19308">
    <property type="entry name" value="PHOSPHATIDYLCHOLINE TRANSFER PROTEIN"/>
    <property type="match status" value="1"/>
</dbReference>
<dbReference type="PROSITE" id="PS50848">
    <property type="entry name" value="START"/>
    <property type="match status" value="1"/>
</dbReference>
<dbReference type="OrthoDB" id="5734556at2"/>
<dbReference type="Proteomes" id="UP000008561">
    <property type="component" value="Chromosome"/>
</dbReference>
<accession>A8ZVI0</accession>
<sequence length="247" mass="28549">MEFTEKKIVFKILVSICLVVCLPFDALAQEWERVLEQDGIVVYERQRPDAPMRDFRAEMVLDSSPASVLALFDDTEQTPQWFAHCRRLERIAEITPDEHFLYNITEFPWPLKDRDAVLHSIRTFEKENKRFVIDYQSDEKYAYPSAEPGLVRVNHVEGQWTITPLGPHRTLVTSRVYADMGTLLPGWTLNPFFREATHLTFVNLRQTAQSPEYRDAIPSRELLERLGISAESLSAKGPVADSSRHSR</sequence>
<feature type="domain" description="START" evidence="1">
    <location>
        <begin position="31"/>
        <end position="190"/>
    </location>
</feature>
<name>A8ZVI0_DESOH</name>
<dbReference type="SUPFAM" id="SSF55961">
    <property type="entry name" value="Bet v1-like"/>
    <property type="match status" value="1"/>
</dbReference>
<dbReference type="SMART" id="SM00234">
    <property type="entry name" value="START"/>
    <property type="match status" value="1"/>
</dbReference>
<dbReference type="CDD" id="cd08876">
    <property type="entry name" value="START_1"/>
    <property type="match status" value="1"/>
</dbReference>
<reference evidence="2 3" key="1">
    <citation type="submission" date="2007-10" db="EMBL/GenBank/DDBJ databases">
        <title>Complete sequence of Desulfococcus oleovorans Hxd3.</title>
        <authorList>
            <consortium name="US DOE Joint Genome Institute"/>
            <person name="Copeland A."/>
            <person name="Lucas S."/>
            <person name="Lapidus A."/>
            <person name="Barry K."/>
            <person name="Glavina del Rio T."/>
            <person name="Dalin E."/>
            <person name="Tice H."/>
            <person name="Pitluck S."/>
            <person name="Kiss H."/>
            <person name="Brettin T."/>
            <person name="Bruce D."/>
            <person name="Detter J.C."/>
            <person name="Han C."/>
            <person name="Schmutz J."/>
            <person name="Larimer F."/>
            <person name="Land M."/>
            <person name="Hauser L."/>
            <person name="Kyrpides N."/>
            <person name="Kim E."/>
            <person name="Wawrik B."/>
            <person name="Richardson P."/>
        </authorList>
    </citation>
    <scope>NUCLEOTIDE SEQUENCE [LARGE SCALE GENOMIC DNA]</scope>
    <source>
        <strain evidence="3">DSM 6200 / JCM 39069 / Hxd3</strain>
    </source>
</reference>